<evidence type="ECO:0000313" key="1">
    <source>
        <dbReference type="EMBL" id="CAF4228496.1"/>
    </source>
</evidence>
<comment type="caution">
    <text evidence="1">The sequence shown here is derived from an EMBL/GenBank/DDBJ whole genome shotgun (WGS) entry which is preliminary data.</text>
</comment>
<gene>
    <name evidence="1" type="ORF">JBS370_LOCUS37771</name>
</gene>
<proteinExistence type="predicted"/>
<evidence type="ECO:0000313" key="2">
    <source>
        <dbReference type="Proteomes" id="UP000663836"/>
    </source>
</evidence>
<accession>A0A820CY31</accession>
<protein>
    <submittedName>
        <fullName evidence="1">Uncharacterized protein</fullName>
    </submittedName>
</protein>
<feature type="non-terminal residue" evidence="1">
    <location>
        <position position="1"/>
    </location>
</feature>
<organism evidence="1 2">
    <name type="scientific">Rotaria sordida</name>
    <dbReference type="NCBI Taxonomy" id="392033"/>
    <lineage>
        <taxon>Eukaryota</taxon>
        <taxon>Metazoa</taxon>
        <taxon>Spiralia</taxon>
        <taxon>Gnathifera</taxon>
        <taxon>Rotifera</taxon>
        <taxon>Eurotatoria</taxon>
        <taxon>Bdelloidea</taxon>
        <taxon>Philodinida</taxon>
        <taxon>Philodinidae</taxon>
        <taxon>Rotaria</taxon>
    </lineage>
</organism>
<name>A0A820CY31_9BILA</name>
<dbReference type="AlphaFoldDB" id="A0A820CY31"/>
<dbReference type="Proteomes" id="UP000663836">
    <property type="component" value="Unassembled WGS sequence"/>
</dbReference>
<reference evidence="1" key="1">
    <citation type="submission" date="2021-02" db="EMBL/GenBank/DDBJ databases">
        <authorList>
            <person name="Nowell W R."/>
        </authorList>
    </citation>
    <scope>NUCLEOTIDE SEQUENCE</scope>
</reference>
<dbReference type="EMBL" id="CAJOBD010018378">
    <property type="protein sequence ID" value="CAF4228496.1"/>
    <property type="molecule type" value="Genomic_DNA"/>
</dbReference>
<sequence length="197" mass="23271">VKQRTFGLSENIIQERADKLLKSFQTSFWTNQHQWIKLPFNDQFWSIVPGLNRLETLVVYSYADSFLSQLQVLLDRAPNLRCLDIRQDESLSLQMSFFQLCHSSLCIQCEVLFIRIKSRHSTIYLVKNMMNLQSLHVKRDDEKYHKRLATAKNNNDKYRDGNVENEEELIDWLKDRLPSTCLFSKSAHFPSGIVIWI</sequence>